<dbReference type="Proteomes" id="UP000517892">
    <property type="component" value="Unassembled WGS sequence"/>
</dbReference>
<evidence type="ECO:0000313" key="7">
    <source>
        <dbReference type="EMBL" id="NWR81076.1"/>
    </source>
</evidence>
<evidence type="ECO:0000313" key="8">
    <source>
        <dbReference type="Proteomes" id="UP000517892"/>
    </source>
</evidence>
<evidence type="ECO:0000256" key="4">
    <source>
        <dbReference type="ARBA" id="ARBA00023157"/>
    </source>
</evidence>
<comment type="caution">
    <text evidence="7">The sequence shown here is derived from an EMBL/GenBank/DDBJ whole genome shotgun (WGS) entry which is preliminary data.</text>
</comment>
<dbReference type="PROSITE" id="PS51233">
    <property type="entry name" value="VWFD"/>
    <property type="match status" value="2"/>
</dbReference>
<dbReference type="Pfam" id="PF08742">
    <property type="entry name" value="C8"/>
    <property type="match status" value="2"/>
</dbReference>
<dbReference type="FunFam" id="2.10.25.10:FF:000055">
    <property type="entry name" value="alpha-tectorin isoform X1"/>
    <property type="match status" value="1"/>
</dbReference>
<dbReference type="SUPFAM" id="SSF57567">
    <property type="entry name" value="Serine protease inhibitors"/>
    <property type="match status" value="2"/>
</dbReference>
<evidence type="ECO:0000256" key="5">
    <source>
        <dbReference type="ARBA" id="ARBA00023180"/>
    </source>
</evidence>
<dbReference type="InterPro" id="IPR025615">
    <property type="entry name" value="TILa_dom"/>
</dbReference>
<dbReference type="InterPro" id="IPR036084">
    <property type="entry name" value="Ser_inhib-like_sf"/>
</dbReference>
<sequence length="578" mass="61848">LRTNFSLTVSFDGQSHLVITVPTSYSGALCGLCGDFDGDPHNDVPTALASTPGCEEPPPHPCPRLDIITRKQRATREDCGILLWPEGPFRSCHSVVDPESFFQACVTDYCVFRGHKAMVCQAMASYATACQEAGVVLEHWRSKNTCAPACPAGSHYELNGTSCPATCGPPTPQDLCDLPRLEGCFCDQGLLLSGDRCVPPHACGCHHHGRYHQQGEDFYPEDGCDQRCRCLEEDTVTCWSSPCPPGLGCRVENGVRGCHGGQRGRCVLLGNQSLVTFDGLKVNLGGSCRYLLAKVCHGGGGHQLEVTLEDDGGVTVVVEGTRVTMRNGVTWAVDGENLTLPLSIHEEKTWVVQEGNNIVLHTALGHRVVYAAAVVLLVTIPTASAGQMCGLCGDFDGHQDNDFTGPNGNRVKGIQDLLVAWKDQSIPCSDTCRTCGVPPVDATRPYQEKTSCGLMVAAPGPFSRCHGQVGPERFLDHCLQEMVLTAGAPEALCRSLQAYTAACQEAGAVVETWRNQTFCPLACGDHSFYSLCARSCQGGCAHLGHQVLCSSSCFEGCSCSQGFFSHGHRCVLPSTCGC</sequence>
<proteinExistence type="predicted"/>
<dbReference type="Pfam" id="PF01826">
    <property type="entry name" value="TIL"/>
    <property type="match status" value="2"/>
</dbReference>
<keyword evidence="8" id="KW-1185">Reference proteome</keyword>
<evidence type="ECO:0000259" key="6">
    <source>
        <dbReference type="PROSITE" id="PS51233"/>
    </source>
</evidence>
<feature type="non-terminal residue" evidence="7">
    <location>
        <position position="1"/>
    </location>
</feature>
<comment type="subcellular location">
    <subcellularLocation>
        <location evidence="1">Membrane</location>
    </subcellularLocation>
</comment>
<dbReference type="Pfam" id="PF00094">
    <property type="entry name" value="VWD"/>
    <property type="match status" value="2"/>
</dbReference>
<dbReference type="EMBL" id="VYZI01001320">
    <property type="protein sequence ID" value="NWR81076.1"/>
    <property type="molecule type" value="Genomic_DNA"/>
</dbReference>
<keyword evidence="2" id="KW-0732">Signal</keyword>
<evidence type="ECO:0000256" key="1">
    <source>
        <dbReference type="ARBA" id="ARBA00004370"/>
    </source>
</evidence>
<feature type="domain" description="VWFD" evidence="6">
    <location>
        <begin position="1"/>
        <end position="80"/>
    </location>
</feature>
<organism evidence="7 8">
    <name type="scientific">Centropus unirufus</name>
    <dbReference type="NCBI Taxonomy" id="1118519"/>
    <lineage>
        <taxon>Eukaryota</taxon>
        <taxon>Metazoa</taxon>
        <taxon>Chordata</taxon>
        <taxon>Craniata</taxon>
        <taxon>Vertebrata</taxon>
        <taxon>Euteleostomi</taxon>
        <taxon>Archelosauria</taxon>
        <taxon>Archosauria</taxon>
        <taxon>Dinosauria</taxon>
        <taxon>Saurischia</taxon>
        <taxon>Theropoda</taxon>
        <taxon>Coelurosauria</taxon>
        <taxon>Aves</taxon>
        <taxon>Neognathae</taxon>
        <taxon>Neoaves</taxon>
        <taxon>Otidimorphae</taxon>
        <taxon>Cuculiformes</taxon>
        <taxon>Centropidae</taxon>
        <taxon>Centropus</taxon>
    </lineage>
</organism>
<dbReference type="AlphaFoldDB" id="A0A7K5ABG2"/>
<keyword evidence="4" id="KW-1015">Disulfide bond</keyword>
<dbReference type="Gene3D" id="2.10.25.10">
    <property type="entry name" value="Laminin"/>
    <property type="match status" value="2"/>
</dbReference>
<gene>
    <name evidence="7" type="primary">Fcgbp_0</name>
    <name evidence="7" type="ORF">CENUNI_R07023</name>
</gene>
<name>A0A7K5ABG2_9AVES</name>
<dbReference type="GO" id="GO:0016020">
    <property type="term" value="C:membrane"/>
    <property type="evidence" value="ECO:0007669"/>
    <property type="project" value="UniProtKB-SubCell"/>
</dbReference>
<dbReference type="InterPro" id="IPR052749">
    <property type="entry name" value="Alpha-tectorin"/>
</dbReference>
<dbReference type="SMART" id="SM00832">
    <property type="entry name" value="C8"/>
    <property type="match status" value="2"/>
</dbReference>
<keyword evidence="3" id="KW-0472">Membrane</keyword>
<dbReference type="OrthoDB" id="6236007at2759"/>
<keyword evidence="5" id="KW-0325">Glycoprotein</keyword>
<evidence type="ECO:0000256" key="3">
    <source>
        <dbReference type="ARBA" id="ARBA00023136"/>
    </source>
</evidence>
<dbReference type="CDD" id="cd19941">
    <property type="entry name" value="TIL"/>
    <property type="match status" value="2"/>
</dbReference>
<dbReference type="PANTHER" id="PTHR46160">
    <property type="entry name" value="ALPHA-TECTORIN-RELATED"/>
    <property type="match status" value="1"/>
</dbReference>
<feature type="non-terminal residue" evidence="7">
    <location>
        <position position="578"/>
    </location>
</feature>
<dbReference type="SMART" id="SM00216">
    <property type="entry name" value="VWD"/>
    <property type="match status" value="1"/>
</dbReference>
<dbReference type="PANTHER" id="PTHR46160:SF9">
    <property type="entry name" value="PROTEIN PRY2-RELATED"/>
    <property type="match status" value="1"/>
</dbReference>
<feature type="domain" description="VWFD" evidence="6">
    <location>
        <begin position="264"/>
        <end position="429"/>
    </location>
</feature>
<reference evidence="7 8" key="1">
    <citation type="submission" date="2019-09" db="EMBL/GenBank/DDBJ databases">
        <title>Bird 10,000 Genomes (B10K) Project - Family phase.</title>
        <authorList>
            <person name="Zhang G."/>
        </authorList>
    </citation>
    <scope>NUCLEOTIDE SEQUENCE [LARGE SCALE GENOMIC DNA]</scope>
    <source>
        <strain evidence="7">B10K-DU-017-25</strain>
        <tissue evidence="7">Mixed tissue sample</tissue>
    </source>
</reference>
<dbReference type="Pfam" id="PF12714">
    <property type="entry name" value="TILa"/>
    <property type="match status" value="1"/>
</dbReference>
<protein>
    <submittedName>
        <fullName evidence="7">FCGBP protein</fullName>
    </submittedName>
</protein>
<dbReference type="InterPro" id="IPR002919">
    <property type="entry name" value="TIL_dom"/>
</dbReference>
<dbReference type="InterPro" id="IPR001846">
    <property type="entry name" value="VWF_type-D"/>
</dbReference>
<dbReference type="InterPro" id="IPR014853">
    <property type="entry name" value="VWF/SSPO/ZAN-like_Cys-rich_dom"/>
</dbReference>
<accession>A0A7K5ABG2</accession>
<evidence type="ECO:0000256" key="2">
    <source>
        <dbReference type="ARBA" id="ARBA00022729"/>
    </source>
</evidence>